<evidence type="ECO:0000256" key="13">
    <source>
        <dbReference type="ARBA" id="ARBA00048954"/>
    </source>
</evidence>
<dbReference type="Gene3D" id="3.40.50.300">
    <property type="entry name" value="P-loop containing nucleotide triphosphate hydrolases"/>
    <property type="match status" value="2"/>
</dbReference>
<feature type="domain" description="Helicase ATP-binding" evidence="15">
    <location>
        <begin position="13"/>
        <end position="275"/>
    </location>
</feature>
<evidence type="ECO:0000256" key="12">
    <source>
        <dbReference type="ARBA" id="ARBA00044969"/>
    </source>
</evidence>
<proteinExistence type="inferred from homology"/>
<dbReference type="GO" id="GO:0005524">
    <property type="term" value="F:ATP binding"/>
    <property type="evidence" value="ECO:0007669"/>
    <property type="project" value="UniProtKB-KW"/>
</dbReference>
<dbReference type="PROSITE" id="PS51193">
    <property type="entry name" value="HELICASE_ATP_BIND_2"/>
    <property type="match status" value="1"/>
</dbReference>
<comment type="similarity">
    <text evidence="11">Belongs to the helicase family. DinG subfamily.</text>
</comment>
<evidence type="ECO:0000256" key="11">
    <source>
        <dbReference type="ARBA" id="ARBA00038058"/>
    </source>
</evidence>
<keyword evidence="7" id="KW-0408">Iron</keyword>
<keyword evidence="2" id="KW-0479">Metal-binding</keyword>
<evidence type="ECO:0000256" key="3">
    <source>
        <dbReference type="ARBA" id="ARBA00022741"/>
    </source>
</evidence>
<evidence type="ECO:0000256" key="10">
    <source>
        <dbReference type="ARBA" id="ARBA00023235"/>
    </source>
</evidence>
<dbReference type="GO" id="GO:0051536">
    <property type="term" value="F:iron-sulfur cluster binding"/>
    <property type="evidence" value="ECO:0007669"/>
    <property type="project" value="UniProtKB-KW"/>
</dbReference>
<dbReference type="GO" id="GO:0016818">
    <property type="term" value="F:hydrolase activity, acting on acid anhydrides, in phosphorus-containing anhydrides"/>
    <property type="evidence" value="ECO:0007669"/>
    <property type="project" value="InterPro"/>
</dbReference>
<evidence type="ECO:0000313" key="17">
    <source>
        <dbReference type="Proteomes" id="UP000664654"/>
    </source>
</evidence>
<dbReference type="EC" id="5.6.2.3" evidence="12"/>
<protein>
    <recommendedName>
        <fullName evidence="14">ATP-dependent DNA helicase YoaA</fullName>
        <ecNumber evidence="12">5.6.2.3</ecNumber>
    </recommendedName>
</protein>
<comment type="cofactor">
    <cofactor evidence="1">
        <name>[4Fe-4S] cluster</name>
        <dbReference type="ChEBI" id="CHEBI:49883"/>
    </cofactor>
</comment>
<dbReference type="PANTHER" id="PTHR11472">
    <property type="entry name" value="DNA REPAIR DEAD HELICASE RAD3/XP-D SUBFAMILY MEMBER"/>
    <property type="match status" value="1"/>
</dbReference>
<evidence type="ECO:0000256" key="14">
    <source>
        <dbReference type="ARBA" id="ARBA00071792"/>
    </source>
</evidence>
<dbReference type="PANTHER" id="PTHR11472:SF34">
    <property type="entry name" value="REGULATOR OF TELOMERE ELONGATION HELICASE 1"/>
    <property type="match status" value="1"/>
</dbReference>
<keyword evidence="8" id="KW-0411">Iron-sulfur</keyword>
<evidence type="ECO:0000256" key="9">
    <source>
        <dbReference type="ARBA" id="ARBA00023125"/>
    </source>
</evidence>
<dbReference type="InterPro" id="IPR027417">
    <property type="entry name" value="P-loop_NTPase"/>
</dbReference>
<evidence type="ECO:0000256" key="1">
    <source>
        <dbReference type="ARBA" id="ARBA00001966"/>
    </source>
</evidence>
<accession>A0A939IQW5</accession>
<keyword evidence="9" id="KW-0238">DNA-binding</keyword>
<sequence length="647" mass="72261">MPTIKEFFSQQGKLASIIRGFVPREAQTQMAEAVQEAIQEKSQLVVEAGTGTGKTFAYLAPALMSDQKVIVSTGTKNLQEQLFHRDLPLIKQALASNKKTVLLKGRANYLCLHRLAQHGGGSTLFEKQTLHELSLVRQWATTTRSGDMGELRSLPEDAKVLPFVTSTTDNCLGKDCPDYEDCYLVRARRNALEADLVVVNHHLFFADMALKDTGFGELIPEADLILFDEAHQIPDIASEYFGEALSSRQLQELAGDMELVYRTSLKDAAQLSKVAEKLRLIAMDLRLLFPHDPQKGNWRQMLERQDIQLQIGKMSEALKLVYEVLKLHLGRDKDLDSLYERCVQARSKLDALTDKQQAGVSLWYETTPKHIVLHLTPLSIAKRFAAYMAEPKRSWIFTSATLMVGTGFEHFTRQMGLANARTLSLDSPFAYQQQALLCVPRYLPEPSAYAMRQTLVELSRQLIAASRGRCFLLFTSHAMLREVAGALEGQITNPILVQGSTSKRALLEAYLESKNGVLLGTGAFWEGVDVRGDDLTCVLIDKLPFASPDDPLLQARIEDCRKSGGNPFAQIQIPQAVLSLKQGAGRLIRDTTDRGVLVICDNRLVTRDYGKTFLTSLPDMRRTRALDQALSFLKQIHDPTETVRVSP</sequence>
<dbReference type="FunFam" id="3.40.50.300:FF:000499">
    <property type="entry name" value="ATP-dependent DNA helicase"/>
    <property type="match status" value="1"/>
</dbReference>
<comment type="catalytic activity">
    <reaction evidence="13">
        <text>ATP + H2O = ADP + phosphate + H(+)</text>
        <dbReference type="Rhea" id="RHEA:13065"/>
        <dbReference type="ChEBI" id="CHEBI:15377"/>
        <dbReference type="ChEBI" id="CHEBI:15378"/>
        <dbReference type="ChEBI" id="CHEBI:30616"/>
        <dbReference type="ChEBI" id="CHEBI:43474"/>
        <dbReference type="ChEBI" id="CHEBI:456216"/>
        <dbReference type="EC" id="5.6.2.3"/>
    </reaction>
</comment>
<dbReference type="GO" id="GO:0043139">
    <property type="term" value="F:5'-3' DNA helicase activity"/>
    <property type="evidence" value="ECO:0007669"/>
    <property type="project" value="UniProtKB-EC"/>
</dbReference>
<gene>
    <name evidence="16" type="ORF">J0A66_07260</name>
</gene>
<reference evidence="16" key="1">
    <citation type="submission" date="2021-03" db="EMBL/GenBank/DDBJ databases">
        <title>novel species isolated from a fishpond in China.</title>
        <authorList>
            <person name="Lu H."/>
            <person name="Cai Z."/>
        </authorList>
    </citation>
    <scope>NUCLEOTIDE SEQUENCE</scope>
    <source>
        <strain evidence="16">JCM 30855</strain>
    </source>
</reference>
<dbReference type="GO" id="GO:0046872">
    <property type="term" value="F:metal ion binding"/>
    <property type="evidence" value="ECO:0007669"/>
    <property type="project" value="UniProtKB-KW"/>
</dbReference>
<dbReference type="GO" id="GO:0003677">
    <property type="term" value="F:DNA binding"/>
    <property type="evidence" value="ECO:0007669"/>
    <property type="project" value="UniProtKB-KW"/>
</dbReference>
<dbReference type="InterPro" id="IPR011545">
    <property type="entry name" value="DEAD/DEAH_box_helicase_dom"/>
</dbReference>
<dbReference type="Pfam" id="PF00270">
    <property type="entry name" value="DEAD"/>
    <property type="match status" value="1"/>
</dbReference>
<organism evidence="16 17">
    <name type="scientific">Bowmanella dokdonensis</name>
    <dbReference type="NCBI Taxonomy" id="751969"/>
    <lineage>
        <taxon>Bacteria</taxon>
        <taxon>Pseudomonadati</taxon>
        <taxon>Pseudomonadota</taxon>
        <taxon>Gammaproteobacteria</taxon>
        <taxon>Alteromonadales</taxon>
        <taxon>Alteromonadaceae</taxon>
        <taxon>Bowmanella</taxon>
    </lineage>
</organism>
<keyword evidence="3" id="KW-0547">Nucleotide-binding</keyword>
<evidence type="ECO:0000259" key="15">
    <source>
        <dbReference type="PROSITE" id="PS51193"/>
    </source>
</evidence>
<keyword evidence="10" id="KW-0413">Isomerase</keyword>
<evidence type="ECO:0000256" key="5">
    <source>
        <dbReference type="ARBA" id="ARBA00022806"/>
    </source>
</evidence>
<keyword evidence="6" id="KW-0067">ATP-binding</keyword>
<evidence type="ECO:0000256" key="2">
    <source>
        <dbReference type="ARBA" id="ARBA00022723"/>
    </source>
</evidence>
<dbReference type="RefSeq" id="WP_206573124.1">
    <property type="nucleotide sequence ID" value="NZ_JAFKCV010000003.1"/>
</dbReference>
<dbReference type="GO" id="GO:0006281">
    <property type="term" value="P:DNA repair"/>
    <property type="evidence" value="ECO:0007669"/>
    <property type="project" value="TreeGrafter"/>
</dbReference>
<name>A0A939IQW5_9ALTE</name>
<dbReference type="SUPFAM" id="SSF52540">
    <property type="entry name" value="P-loop containing nucleoside triphosphate hydrolases"/>
    <property type="match status" value="2"/>
</dbReference>
<evidence type="ECO:0000256" key="4">
    <source>
        <dbReference type="ARBA" id="ARBA00022801"/>
    </source>
</evidence>
<evidence type="ECO:0000256" key="8">
    <source>
        <dbReference type="ARBA" id="ARBA00023014"/>
    </source>
</evidence>
<dbReference type="InterPro" id="IPR014001">
    <property type="entry name" value="Helicase_ATP-bd"/>
</dbReference>
<dbReference type="InterPro" id="IPR014013">
    <property type="entry name" value="Helic_SF1/SF2_ATP-bd_DinG/Rad3"/>
</dbReference>
<comment type="caution">
    <text evidence="16">The sequence shown here is derived from an EMBL/GenBank/DDBJ whole genome shotgun (WGS) entry which is preliminary data.</text>
</comment>
<evidence type="ECO:0000256" key="7">
    <source>
        <dbReference type="ARBA" id="ARBA00023004"/>
    </source>
</evidence>
<dbReference type="EMBL" id="JAFKCV010000003">
    <property type="protein sequence ID" value="MBN7825017.1"/>
    <property type="molecule type" value="Genomic_DNA"/>
</dbReference>
<dbReference type="InterPro" id="IPR006555">
    <property type="entry name" value="ATP-dep_Helicase_C"/>
</dbReference>
<keyword evidence="17" id="KW-1185">Reference proteome</keyword>
<dbReference type="InterPro" id="IPR045028">
    <property type="entry name" value="DinG/Rad3-like"/>
</dbReference>
<dbReference type="Proteomes" id="UP000664654">
    <property type="component" value="Unassembled WGS sequence"/>
</dbReference>
<dbReference type="SMART" id="SM00491">
    <property type="entry name" value="HELICc2"/>
    <property type="match status" value="1"/>
</dbReference>
<keyword evidence="4" id="KW-0378">Hydrolase</keyword>
<evidence type="ECO:0000313" key="16">
    <source>
        <dbReference type="EMBL" id="MBN7825017.1"/>
    </source>
</evidence>
<keyword evidence="5 16" id="KW-0347">Helicase</keyword>
<evidence type="ECO:0000256" key="6">
    <source>
        <dbReference type="ARBA" id="ARBA00022840"/>
    </source>
</evidence>
<dbReference type="AlphaFoldDB" id="A0A939IQW5"/>
<dbReference type="FunFam" id="3.40.50.300:FF:000466">
    <property type="entry name" value="ATP-dependent DNA helicase"/>
    <property type="match status" value="1"/>
</dbReference>
<dbReference type="Pfam" id="PF13307">
    <property type="entry name" value="Helicase_C_2"/>
    <property type="match status" value="1"/>
</dbReference>
<dbReference type="SMART" id="SM00487">
    <property type="entry name" value="DEXDc"/>
    <property type="match status" value="1"/>
</dbReference>